<dbReference type="PROSITE" id="PS50943">
    <property type="entry name" value="HTH_CROC1"/>
    <property type="match status" value="1"/>
</dbReference>
<accession>A0A0R2TE39</accession>
<dbReference type="SUPFAM" id="SSF47413">
    <property type="entry name" value="lambda repressor-like DNA-binding domains"/>
    <property type="match status" value="1"/>
</dbReference>
<gene>
    <name evidence="4" type="ORF">ABR85_06440</name>
</gene>
<dbReference type="GO" id="GO:0003677">
    <property type="term" value="F:DNA binding"/>
    <property type="evidence" value="ECO:0007669"/>
    <property type="project" value="InterPro"/>
</dbReference>
<dbReference type="AlphaFoldDB" id="A0A0R2TE39"/>
<feature type="region of interest" description="Disordered" evidence="1">
    <location>
        <begin position="1"/>
        <end position="24"/>
    </location>
</feature>
<name>A0A0R2TE39_9GAMM</name>
<evidence type="ECO:0000313" key="5">
    <source>
        <dbReference type="Proteomes" id="UP000051242"/>
    </source>
</evidence>
<sequence length="149" mass="17189">MRRATDFMIENSNDDTGSAKAADTEIDLSSPGARLKAERERQGFEQEELATKLHITRHYLRAIEEDAYDRLPGVVFARGYVRNYCLLLEMPTEPLMTMFEALVETARKDKEAEGVPKRKLTRVDRNQRWLSLSLFVFVSLFGVLWFLNG</sequence>
<dbReference type="InterPro" id="IPR010982">
    <property type="entry name" value="Lambda_DNA-bd_dom_sf"/>
</dbReference>
<keyword evidence="2" id="KW-0472">Membrane</keyword>
<proteinExistence type="predicted"/>
<feature type="transmembrane region" description="Helical" evidence="2">
    <location>
        <begin position="129"/>
        <end position="147"/>
    </location>
</feature>
<dbReference type="PANTHER" id="PTHR34475:SF1">
    <property type="entry name" value="CYTOSKELETON PROTEIN RODZ"/>
    <property type="match status" value="1"/>
</dbReference>
<dbReference type="EMBL" id="LICD01000020">
    <property type="protein sequence ID" value="KRO83373.1"/>
    <property type="molecule type" value="Genomic_DNA"/>
</dbReference>
<dbReference type="Proteomes" id="UP000051242">
    <property type="component" value="Unassembled WGS sequence"/>
</dbReference>
<dbReference type="Gene3D" id="1.10.260.40">
    <property type="entry name" value="lambda repressor-like DNA-binding domains"/>
    <property type="match status" value="1"/>
</dbReference>
<dbReference type="Pfam" id="PF13413">
    <property type="entry name" value="HTH_25"/>
    <property type="match status" value="1"/>
</dbReference>
<evidence type="ECO:0000256" key="1">
    <source>
        <dbReference type="SAM" id="MobiDB-lite"/>
    </source>
</evidence>
<evidence type="ECO:0000313" key="4">
    <source>
        <dbReference type="EMBL" id="KRO83373.1"/>
    </source>
</evidence>
<reference evidence="4 5" key="1">
    <citation type="submission" date="2015-10" db="EMBL/GenBank/DDBJ databases">
        <title>Metagenome-Assembled Genomes uncover a global brackish microbiome.</title>
        <authorList>
            <person name="Hugerth L.W."/>
            <person name="Larsson J."/>
            <person name="Alneberg J."/>
            <person name="Lindh M.V."/>
            <person name="Legrand C."/>
            <person name="Pinhassi J."/>
            <person name="Andersson A.F."/>
        </authorList>
    </citation>
    <scope>NUCLEOTIDE SEQUENCE [LARGE SCALE GENOMIC DNA]</scope>
    <source>
        <strain evidence="4">BACL22 MAG-120619-bin3</strain>
    </source>
</reference>
<feature type="domain" description="HTH cro/C1-type" evidence="3">
    <location>
        <begin position="35"/>
        <end position="64"/>
    </location>
</feature>
<dbReference type="InterPro" id="IPR001387">
    <property type="entry name" value="Cro/C1-type_HTH"/>
</dbReference>
<comment type="caution">
    <text evidence="4">The sequence shown here is derived from an EMBL/GenBank/DDBJ whole genome shotgun (WGS) entry which is preliminary data.</text>
</comment>
<keyword evidence="2" id="KW-0812">Transmembrane</keyword>
<dbReference type="PANTHER" id="PTHR34475">
    <property type="match status" value="1"/>
</dbReference>
<dbReference type="CDD" id="cd00093">
    <property type="entry name" value="HTH_XRE"/>
    <property type="match status" value="1"/>
</dbReference>
<dbReference type="InterPro" id="IPR050400">
    <property type="entry name" value="Bact_Cytoskel_RodZ"/>
</dbReference>
<evidence type="ECO:0000256" key="2">
    <source>
        <dbReference type="SAM" id="Phobius"/>
    </source>
</evidence>
<evidence type="ECO:0000259" key="3">
    <source>
        <dbReference type="PROSITE" id="PS50943"/>
    </source>
</evidence>
<protein>
    <recommendedName>
        <fullName evidence="3">HTH cro/C1-type domain-containing protein</fullName>
    </recommendedName>
</protein>
<keyword evidence="2" id="KW-1133">Transmembrane helix</keyword>
<organism evidence="4 5">
    <name type="scientific">OM182 bacterium BACL3 MAG-120619-bin3</name>
    <dbReference type="NCBI Taxonomy" id="1655593"/>
    <lineage>
        <taxon>Bacteria</taxon>
        <taxon>Pseudomonadati</taxon>
        <taxon>Pseudomonadota</taxon>
        <taxon>Gammaproteobacteria</taxon>
        <taxon>OMG group</taxon>
        <taxon>OM182 clade</taxon>
    </lineage>
</organism>